<sequence>MFLGQINNKTKIIILVLLPLFLTLPQIRNRPNQLVKPAMGIG</sequence>
<organism evidence="1 2">
    <name type="scientific">Dyadobacter helix</name>
    <dbReference type="NCBI Taxonomy" id="2822344"/>
    <lineage>
        <taxon>Bacteria</taxon>
        <taxon>Pseudomonadati</taxon>
        <taxon>Bacteroidota</taxon>
        <taxon>Cytophagia</taxon>
        <taxon>Cytophagales</taxon>
        <taxon>Spirosomataceae</taxon>
        <taxon>Dyadobacter</taxon>
    </lineage>
</organism>
<dbReference type="AlphaFoldDB" id="A0A916JAA5"/>
<reference evidence="1" key="1">
    <citation type="submission" date="2021-04" db="EMBL/GenBank/DDBJ databases">
        <authorList>
            <person name="Rodrigo-Torres L."/>
            <person name="Arahal R. D."/>
            <person name="Lucena T."/>
        </authorList>
    </citation>
    <scope>NUCLEOTIDE SEQUENCE</scope>
    <source>
        <strain evidence="1">CECT 9275</strain>
    </source>
</reference>
<dbReference type="EMBL" id="CAJRAF010000001">
    <property type="protein sequence ID" value="CAG4992190.1"/>
    <property type="molecule type" value="Genomic_DNA"/>
</dbReference>
<accession>A0A916JAA5</accession>
<evidence type="ECO:0000313" key="2">
    <source>
        <dbReference type="Proteomes" id="UP000680038"/>
    </source>
</evidence>
<proteinExistence type="predicted"/>
<evidence type="ECO:0000313" key="1">
    <source>
        <dbReference type="EMBL" id="CAG4992190.1"/>
    </source>
</evidence>
<protein>
    <submittedName>
        <fullName evidence="1">Uncharacterized protein</fullName>
    </submittedName>
</protein>
<gene>
    <name evidence="1" type="ORF">DYBT9275_00911</name>
</gene>
<name>A0A916JAA5_9BACT</name>
<dbReference type="Proteomes" id="UP000680038">
    <property type="component" value="Unassembled WGS sequence"/>
</dbReference>
<comment type="caution">
    <text evidence="1">The sequence shown here is derived from an EMBL/GenBank/DDBJ whole genome shotgun (WGS) entry which is preliminary data.</text>
</comment>
<keyword evidence="2" id="KW-1185">Reference proteome</keyword>